<reference evidence="1" key="1">
    <citation type="submission" date="2024-12" db="EMBL/GenBank/DDBJ databases">
        <authorList>
            <person name="Wu N."/>
        </authorList>
    </citation>
    <scope>NUCLEOTIDE SEQUENCE</scope>
    <source>
        <strain evidence="1">P15</strain>
    </source>
</reference>
<dbReference type="EMBL" id="JBJURJ010000016">
    <property type="protein sequence ID" value="MFM9331120.1"/>
    <property type="molecule type" value="Genomic_DNA"/>
</dbReference>
<evidence type="ECO:0000313" key="2">
    <source>
        <dbReference type="Proteomes" id="UP001631969"/>
    </source>
</evidence>
<accession>A0ACC7P4B6</accession>
<protein>
    <submittedName>
        <fullName evidence="1">MarR family winged helix-turn-helix transcriptional regulator</fullName>
    </submittedName>
</protein>
<proteinExistence type="predicted"/>
<organism evidence="1 2">
    <name type="scientific">Paenibacillus mesotrionivorans</name>
    <dbReference type="NCBI Taxonomy" id="3160968"/>
    <lineage>
        <taxon>Bacteria</taxon>
        <taxon>Bacillati</taxon>
        <taxon>Bacillota</taxon>
        <taxon>Bacilli</taxon>
        <taxon>Bacillales</taxon>
        <taxon>Paenibacillaceae</taxon>
        <taxon>Paenibacillus</taxon>
    </lineage>
</organism>
<name>A0ACC7P4B6_9BACL</name>
<evidence type="ECO:0000313" key="1">
    <source>
        <dbReference type="EMBL" id="MFM9331120.1"/>
    </source>
</evidence>
<gene>
    <name evidence="1" type="ORF">ACI1P1_22760</name>
</gene>
<dbReference type="Proteomes" id="UP001631969">
    <property type="component" value="Unassembled WGS sequence"/>
</dbReference>
<comment type="caution">
    <text evidence="1">The sequence shown here is derived from an EMBL/GenBank/DDBJ whole genome shotgun (WGS) entry which is preliminary data.</text>
</comment>
<sequence length="188" mass="21796">MEDTSKTSMEETDWLFRRMVRKFVKERDKILVEGVTLPGMMILRKLADQGEQRLGELAGEMDLTSGAITAICDRLEELDYAVRSRPKEDRRAVVLSLTEKGRDMFERNRNIGGRCISILFDCFTEEELRQQTEFYRTLYKKLEHFSETILLLAESNAAGQMKLLPAAEKKKTTGKLERNPQQSNYLSY</sequence>
<keyword evidence="2" id="KW-1185">Reference proteome</keyword>